<gene>
    <name evidence="7" type="ORF">SAMN05444126_11161</name>
</gene>
<evidence type="ECO:0000259" key="6">
    <source>
        <dbReference type="Pfam" id="PF03816"/>
    </source>
</evidence>
<dbReference type="EMBL" id="FOGV01000011">
    <property type="protein sequence ID" value="SES01340.1"/>
    <property type="molecule type" value="Genomic_DNA"/>
</dbReference>
<keyword evidence="2" id="KW-0812">Transmembrane</keyword>
<dbReference type="InterPro" id="IPR050922">
    <property type="entry name" value="LytR/CpsA/Psr_CW_biosynth"/>
</dbReference>
<feature type="compositionally biased region" description="Acidic residues" evidence="5">
    <location>
        <begin position="421"/>
        <end position="436"/>
    </location>
</feature>
<dbReference type="AlphaFoldDB" id="A0A1H9TVD7"/>
<name>A0A1H9TVD7_9BACI</name>
<keyword evidence="4" id="KW-0472">Membrane</keyword>
<protein>
    <submittedName>
        <fullName evidence="7">Cell envelope-related function transcriptional attenuator common domain-containing protein</fullName>
    </submittedName>
</protein>
<reference evidence="8" key="1">
    <citation type="submission" date="2016-10" db="EMBL/GenBank/DDBJ databases">
        <authorList>
            <person name="de Groot N.N."/>
        </authorList>
    </citation>
    <scope>NUCLEOTIDE SEQUENCE [LARGE SCALE GENOMIC DNA]</scope>
    <source>
        <strain evidence="8">10nlg</strain>
    </source>
</reference>
<dbReference type="OrthoDB" id="27330at2"/>
<dbReference type="NCBIfam" id="TIGR00350">
    <property type="entry name" value="lytR_cpsA_psr"/>
    <property type="match status" value="1"/>
</dbReference>
<dbReference type="PANTHER" id="PTHR33392:SF3">
    <property type="entry name" value="POLYISOPRENYL-TEICHOIC ACID--PEPTIDOGLYCAN TEICHOIC ACID TRANSFERASE TAGT"/>
    <property type="match status" value="1"/>
</dbReference>
<dbReference type="PANTHER" id="PTHR33392">
    <property type="entry name" value="POLYISOPRENYL-TEICHOIC ACID--PEPTIDOGLYCAN TEICHOIC ACID TRANSFERASE TAGU"/>
    <property type="match status" value="1"/>
</dbReference>
<evidence type="ECO:0000256" key="3">
    <source>
        <dbReference type="ARBA" id="ARBA00022968"/>
    </source>
</evidence>
<evidence type="ECO:0000256" key="4">
    <source>
        <dbReference type="ARBA" id="ARBA00022989"/>
    </source>
</evidence>
<dbReference type="Pfam" id="PF03816">
    <property type="entry name" value="LytR_cpsA_psr"/>
    <property type="match status" value="1"/>
</dbReference>
<evidence type="ECO:0000313" key="8">
    <source>
        <dbReference type="Proteomes" id="UP000199318"/>
    </source>
</evidence>
<sequence>MGMSRYNDKKTTKPRKKRIWKIALLAFLLVFAVAGAGLAYVMNQVSSVAESTQQELERGERSEYRDVDVDPREDPVSVLFLGLDTRDGDLSGLTDAMILVTFNPDDESVKMLNIPRDSLVDIPGRAQTDKINHAHAFGGIDLTLDTVEGLLDVPVDYFVSVNFDAFMEVVDEVGGIDVDAPMEVRDTDNATYGEIVIPKGEQTLDGEEALAYARMRKHDPEGDIGRGKRQKEIIESLIHETANVSNLTSFQPLLDTVERNTEMNIDFDTMMSLHHYADSLAEIESLNLDGSGIMRDDIYYYQLDEESLHDTRQRLKLHLEMIDEAEEYAPEQAPAEHEQVPEEAPVEEEPVEQEPNSEWEENEEQEQWNNAGGQNDGYEENYDGGAETEEAPQSNSEQQPGGQEQQPAENGGLNQHNEQAPAEEDNNAYDEEVHDW</sequence>
<comment type="caution">
    <text evidence="7">The sequence shown here is derived from an EMBL/GenBank/DDBJ whole genome shotgun (WGS) entry which is preliminary data.</text>
</comment>
<feature type="domain" description="Cell envelope-related transcriptional attenuator" evidence="6">
    <location>
        <begin position="94"/>
        <end position="241"/>
    </location>
</feature>
<dbReference type="STRING" id="1464123.SAMN05444126_11161"/>
<dbReference type="GO" id="GO:0071555">
    <property type="term" value="P:cell wall organization"/>
    <property type="evidence" value="ECO:0007669"/>
    <property type="project" value="UniProtKB-KW"/>
</dbReference>
<keyword evidence="4" id="KW-1133">Transmembrane helix</keyword>
<proteinExistence type="inferred from homology"/>
<feature type="compositionally biased region" description="Low complexity" evidence="5">
    <location>
        <begin position="392"/>
        <end position="412"/>
    </location>
</feature>
<comment type="similarity">
    <text evidence="1">Belongs to the LytR/CpsA/Psr (LCP) family.</text>
</comment>
<evidence type="ECO:0000256" key="1">
    <source>
        <dbReference type="ARBA" id="ARBA00006068"/>
    </source>
</evidence>
<dbReference type="Gene3D" id="3.40.630.190">
    <property type="entry name" value="LCP protein"/>
    <property type="match status" value="1"/>
</dbReference>
<evidence type="ECO:0000256" key="2">
    <source>
        <dbReference type="ARBA" id="ARBA00022692"/>
    </source>
</evidence>
<organism evidence="7 8">
    <name type="scientific">Salisediminibacterium halotolerans</name>
    <dbReference type="NCBI Taxonomy" id="517425"/>
    <lineage>
        <taxon>Bacteria</taxon>
        <taxon>Bacillati</taxon>
        <taxon>Bacillota</taxon>
        <taxon>Bacilli</taxon>
        <taxon>Bacillales</taxon>
        <taxon>Bacillaceae</taxon>
        <taxon>Salisediminibacterium</taxon>
    </lineage>
</organism>
<feature type="compositionally biased region" description="Acidic residues" evidence="5">
    <location>
        <begin position="377"/>
        <end position="390"/>
    </location>
</feature>
<dbReference type="InterPro" id="IPR004474">
    <property type="entry name" value="LytR_CpsA_psr"/>
</dbReference>
<keyword evidence="8" id="KW-1185">Reference proteome</keyword>
<keyword evidence="3" id="KW-0735">Signal-anchor</keyword>
<dbReference type="Proteomes" id="UP000199318">
    <property type="component" value="Unassembled WGS sequence"/>
</dbReference>
<evidence type="ECO:0000313" key="7">
    <source>
        <dbReference type="EMBL" id="SES01340.1"/>
    </source>
</evidence>
<accession>A0A1H9TVD7</accession>
<feature type="compositionally biased region" description="Acidic residues" evidence="5">
    <location>
        <begin position="344"/>
        <end position="366"/>
    </location>
</feature>
<feature type="region of interest" description="Disordered" evidence="5">
    <location>
        <begin position="329"/>
        <end position="436"/>
    </location>
</feature>
<dbReference type="RefSeq" id="WP_093072859.1">
    <property type="nucleotide sequence ID" value="NZ_FOGV01000011.1"/>
</dbReference>
<evidence type="ECO:0000256" key="5">
    <source>
        <dbReference type="SAM" id="MobiDB-lite"/>
    </source>
</evidence>